<organism evidence="3 4">
    <name type="scientific">Piloderma croceum (strain F 1598)</name>
    <dbReference type="NCBI Taxonomy" id="765440"/>
    <lineage>
        <taxon>Eukaryota</taxon>
        <taxon>Fungi</taxon>
        <taxon>Dikarya</taxon>
        <taxon>Basidiomycota</taxon>
        <taxon>Agaricomycotina</taxon>
        <taxon>Agaricomycetes</taxon>
        <taxon>Agaricomycetidae</taxon>
        <taxon>Atheliales</taxon>
        <taxon>Atheliaceae</taxon>
        <taxon>Piloderma</taxon>
    </lineage>
</organism>
<evidence type="ECO:0000259" key="2">
    <source>
        <dbReference type="Pfam" id="PF13926"/>
    </source>
</evidence>
<dbReference type="InParanoid" id="A0A0C3G974"/>
<feature type="domain" description="DUF4211" evidence="2">
    <location>
        <begin position="5"/>
        <end position="47"/>
    </location>
</feature>
<dbReference type="InterPro" id="IPR025451">
    <property type="entry name" value="DUF4211"/>
</dbReference>
<dbReference type="AlphaFoldDB" id="A0A0C3G974"/>
<feature type="region of interest" description="Disordered" evidence="1">
    <location>
        <begin position="24"/>
        <end position="53"/>
    </location>
</feature>
<evidence type="ECO:0000313" key="3">
    <source>
        <dbReference type="EMBL" id="KIM87181.1"/>
    </source>
</evidence>
<proteinExistence type="predicted"/>
<accession>A0A0C3G974</accession>
<gene>
    <name evidence="3" type="ORF">PILCRDRAFT_815653</name>
</gene>
<dbReference type="EMBL" id="KN832980">
    <property type="protein sequence ID" value="KIM87181.1"/>
    <property type="molecule type" value="Genomic_DNA"/>
</dbReference>
<sequence length="53" mass="6046">MEAAMKENYFRIAMRKMQGALSGLRDSPVKSQAWQPKIPHALQTYPKPRNDGT</sequence>
<evidence type="ECO:0000313" key="4">
    <source>
        <dbReference type="Proteomes" id="UP000054166"/>
    </source>
</evidence>
<dbReference type="HOGENOM" id="CLU_3069497_0_0_1"/>
<reference evidence="3 4" key="1">
    <citation type="submission" date="2014-04" db="EMBL/GenBank/DDBJ databases">
        <authorList>
            <consortium name="DOE Joint Genome Institute"/>
            <person name="Kuo A."/>
            <person name="Tarkka M."/>
            <person name="Buscot F."/>
            <person name="Kohler A."/>
            <person name="Nagy L.G."/>
            <person name="Floudas D."/>
            <person name="Copeland A."/>
            <person name="Barry K.W."/>
            <person name="Cichocki N."/>
            <person name="Veneault-Fourrey C."/>
            <person name="LaButti K."/>
            <person name="Lindquist E.A."/>
            <person name="Lipzen A."/>
            <person name="Lundell T."/>
            <person name="Morin E."/>
            <person name="Murat C."/>
            <person name="Sun H."/>
            <person name="Tunlid A."/>
            <person name="Henrissat B."/>
            <person name="Grigoriev I.V."/>
            <person name="Hibbett D.S."/>
            <person name="Martin F."/>
            <person name="Nordberg H.P."/>
            <person name="Cantor M.N."/>
            <person name="Hua S.X."/>
        </authorList>
    </citation>
    <scope>NUCLEOTIDE SEQUENCE [LARGE SCALE GENOMIC DNA]</scope>
    <source>
        <strain evidence="3 4">F 1598</strain>
    </source>
</reference>
<protein>
    <recommendedName>
        <fullName evidence="2">DUF4211 domain-containing protein</fullName>
    </recommendedName>
</protein>
<keyword evidence="4" id="KW-1185">Reference proteome</keyword>
<reference evidence="4" key="2">
    <citation type="submission" date="2015-01" db="EMBL/GenBank/DDBJ databases">
        <title>Evolutionary Origins and Diversification of the Mycorrhizal Mutualists.</title>
        <authorList>
            <consortium name="DOE Joint Genome Institute"/>
            <consortium name="Mycorrhizal Genomics Consortium"/>
            <person name="Kohler A."/>
            <person name="Kuo A."/>
            <person name="Nagy L.G."/>
            <person name="Floudas D."/>
            <person name="Copeland A."/>
            <person name="Barry K.W."/>
            <person name="Cichocki N."/>
            <person name="Veneault-Fourrey C."/>
            <person name="LaButti K."/>
            <person name="Lindquist E.A."/>
            <person name="Lipzen A."/>
            <person name="Lundell T."/>
            <person name="Morin E."/>
            <person name="Murat C."/>
            <person name="Riley R."/>
            <person name="Ohm R."/>
            <person name="Sun H."/>
            <person name="Tunlid A."/>
            <person name="Henrissat B."/>
            <person name="Grigoriev I.V."/>
            <person name="Hibbett D.S."/>
            <person name="Martin F."/>
        </authorList>
    </citation>
    <scope>NUCLEOTIDE SEQUENCE [LARGE SCALE GENOMIC DNA]</scope>
    <source>
        <strain evidence="4">F 1598</strain>
    </source>
</reference>
<evidence type="ECO:0000256" key="1">
    <source>
        <dbReference type="SAM" id="MobiDB-lite"/>
    </source>
</evidence>
<dbReference type="Pfam" id="PF13926">
    <property type="entry name" value="DUF4211"/>
    <property type="match status" value="1"/>
</dbReference>
<name>A0A0C3G974_PILCF</name>
<dbReference type="Proteomes" id="UP000054166">
    <property type="component" value="Unassembled WGS sequence"/>
</dbReference>